<keyword evidence="3" id="KW-1185">Reference proteome</keyword>
<proteinExistence type="predicted"/>
<dbReference type="EMBL" id="JABMIG020000111">
    <property type="protein sequence ID" value="KAL3791688.1"/>
    <property type="molecule type" value="Genomic_DNA"/>
</dbReference>
<feature type="compositionally biased region" description="Basic and acidic residues" evidence="1">
    <location>
        <begin position="346"/>
        <end position="356"/>
    </location>
</feature>
<organism evidence="2 3">
    <name type="scientific">Cyclotella cryptica</name>
    <dbReference type="NCBI Taxonomy" id="29204"/>
    <lineage>
        <taxon>Eukaryota</taxon>
        <taxon>Sar</taxon>
        <taxon>Stramenopiles</taxon>
        <taxon>Ochrophyta</taxon>
        <taxon>Bacillariophyta</taxon>
        <taxon>Coscinodiscophyceae</taxon>
        <taxon>Thalassiosirophycidae</taxon>
        <taxon>Stephanodiscales</taxon>
        <taxon>Stephanodiscaceae</taxon>
        <taxon>Cyclotella</taxon>
    </lineage>
</organism>
<gene>
    <name evidence="2" type="ORF">HJC23_003945</name>
</gene>
<comment type="caution">
    <text evidence="2">The sequence shown here is derived from an EMBL/GenBank/DDBJ whole genome shotgun (WGS) entry which is preliminary data.</text>
</comment>
<dbReference type="AlphaFoldDB" id="A0ABD3PUY9"/>
<feature type="region of interest" description="Disordered" evidence="1">
    <location>
        <begin position="35"/>
        <end position="55"/>
    </location>
</feature>
<accession>A0ABD3PUY9</accession>
<evidence type="ECO:0000313" key="3">
    <source>
        <dbReference type="Proteomes" id="UP001516023"/>
    </source>
</evidence>
<sequence length="610" mass="66999">MLLKASRSTSSTEIKKAFQGDCGAHVAACDIISSDSNDESQQRTPRINNTRADSCPTRALETAASSEASALLRVNVLYFEGIASPSIPSGGVSVWVGFRSSFPPDSMTVQSPSYSSYFLKEGNVLAIESDQVKWTPAIQDDNDDSNTNNYSFGYNGVAFWDSLHSVQSPHLEIVVPPLPDTWHNDDEDQPHQLPDILEFHVRLVCETDTISPANDSTTVLNSTWRRLKSRTQSSMSLNKWDDLMEEEHWYKDDVDDTSTCDEIPITQFSQEQHHPHGIAHLKLSRDPNSPDGLDSSAKILPLPIRVIPPHQSSDECGKEGTENNVTVLQNAILSIQVEKISASPEMKSKDSADNQRHYVSNTWNGGNELLPNHAPHSVKCDDDDDSQQNEQKNVSPTRHFHFNKMKGIASRSKSKSGNIMETEQVTEDSLSVDQGMFKIHQALESSIKAVSDRRGLAAALRQNRETDPVSPGRGSRCGEDNDAVLNQTLFKNTFHDDQHGSVHPKFESIAVNESLSSCRLLNGGNGGLAIAGTQSSAHSIDNLSPLSKHANDPGAQKEKDQVSSSRKISVMKRLFCGASMELADVMHHCDEDHAGIYRVDSQSLGSSIAT</sequence>
<reference evidence="2 3" key="1">
    <citation type="journal article" date="2020" name="G3 (Bethesda)">
        <title>Improved Reference Genome for Cyclotella cryptica CCMP332, a Model for Cell Wall Morphogenesis, Salinity Adaptation, and Lipid Production in Diatoms (Bacillariophyta).</title>
        <authorList>
            <person name="Roberts W.R."/>
            <person name="Downey K.M."/>
            <person name="Ruck E.C."/>
            <person name="Traller J.C."/>
            <person name="Alverson A.J."/>
        </authorList>
    </citation>
    <scope>NUCLEOTIDE SEQUENCE [LARGE SCALE GENOMIC DNA]</scope>
    <source>
        <strain evidence="2 3">CCMP332</strain>
    </source>
</reference>
<protein>
    <submittedName>
        <fullName evidence="2">Uncharacterized protein</fullName>
    </submittedName>
</protein>
<feature type="region of interest" description="Disordered" evidence="1">
    <location>
        <begin position="540"/>
        <end position="565"/>
    </location>
</feature>
<evidence type="ECO:0000313" key="2">
    <source>
        <dbReference type="EMBL" id="KAL3791688.1"/>
    </source>
</evidence>
<feature type="compositionally biased region" description="Polar residues" evidence="1">
    <location>
        <begin position="42"/>
        <end position="52"/>
    </location>
</feature>
<evidence type="ECO:0000256" key="1">
    <source>
        <dbReference type="SAM" id="MobiDB-lite"/>
    </source>
</evidence>
<feature type="region of interest" description="Disordered" evidence="1">
    <location>
        <begin position="342"/>
        <end position="397"/>
    </location>
</feature>
<feature type="compositionally biased region" description="Basic and acidic residues" evidence="1">
    <location>
        <begin position="549"/>
        <end position="561"/>
    </location>
</feature>
<dbReference type="Proteomes" id="UP001516023">
    <property type="component" value="Unassembled WGS sequence"/>
</dbReference>
<name>A0ABD3PUY9_9STRA</name>